<evidence type="ECO:0000313" key="1">
    <source>
        <dbReference type="EMBL" id="BCR05261.1"/>
    </source>
</evidence>
<reference evidence="1 2" key="1">
    <citation type="journal article" date="2016" name="C (Basel)">
        <title>Selective Growth of and Electricity Production by Marine Exoelectrogenic Bacteria in Self-Aggregated Hydrogel of Microbially Reduced Graphene Oxide.</title>
        <authorList>
            <person name="Yoshida N."/>
            <person name="Goto Y."/>
            <person name="Miyata Y."/>
        </authorList>
    </citation>
    <scope>NUCLEOTIDE SEQUENCE [LARGE SCALE GENOMIC DNA]</scope>
    <source>
        <strain evidence="1 2">NIT-T3</strain>
    </source>
</reference>
<protein>
    <recommendedName>
        <fullName evidence="3">GxxExxY protein</fullName>
    </recommendedName>
</protein>
<dbReference type="RefSeq" id="WP_221248686.1">
    <property type="nucleotide sequence ID" value="NZ_AP024355.1"/>
</dbReference>
<keyword evidence="2" id="KW-1185">Reference proteome</keyword>
<dbReference type="EMBL" id="AP024355">
    <property type="protein sequence ID" value="BCR05261.1"/>
    <property type="molecule type" value="Genomic_DNA"/>
</dbReference>
<sequence length="137" mass="15708">MNADNRKSRRYCNYKHASLTDLVICCFYNVYNQLGYGFLEKVYQKALLLELQGKGLAADSEYPINVYYNGNSVGEYFVDLFVEGKLIVEIKAAKALSIDHEAQLLNYLKATKAEVGLLLNFGPKPEIKRKVFENRRK</sequence>
<organism evidence="1 2">
    <name type="scientific">Desulfuromonas versatilis</name>
    <dbReference type="NCBI Taxonomy" id="2802975"/>
    <lineage>
        <taxon>Bacteria</taxon>
        <taxon>Pseudomonadati</taxon>
        <taxon>Thermodesulfobacteriota</taxon>
        <taxon>Desulfuromonadia</taxon>
        <taxon>Desulfuromonadales</taxon>
        <taxon>Desulfuromonadaceae</taxon>
        <taxon>Desulfuromonas</taxon>
    </lineage>
</organism>
<accession>A0ABN6E267</accession>
<evidence type="ECO:0000313" key="2">
    <source>
        <dbReference type="Proteomes" id="UP001319827"/>
    </source>
</evidence>
<dbReference type="Proteomes" id="UP001319827">
    <property type="component" value="Chromosome"/>
</dbReference>
<name>A0ABN6E267_9BACT</name>
<gene>
    <name evidence="1" type="ORF">DESUT3_23300</name>
</gene>
<proteinExistence type="predicted"/>
<dbReference type="Pfam" id="PF13366">
    <property type="entry name" value="PDDEXK_3"/>
    <property type="match status" value="1"/>
</dbReference>
<evidence type="ECO:0008006" key="3">
    <source>
        <dbReference type="Google" id="ProtNLM"/>
    </source>
</evidence>
<dbReference type="InterPro" id="IPR026350">
    <property type="entry name" value="GxxExxY"/>
</dbReference>
<reference evidence="1 2" key="2">
    <citation type="journal article" date="2021" name="Int. J. Syst. Evol. Microbiol.">
        <title>Isolation and Polyphasic Characterization of Desulfuromonas versatilis sp. Nov., an Electrogenic Bacteria Capable of Versatile Metabolism Isolated from a Graphene Oxide-Reducing Enrichment Culture.</title>
        <authorList>
            <person name="Xie L."/>
            <person name="Yoshida N."/>
            <person name="Ishii S."/>
            <person name="Meng L."/>
        </authorList>
    </citation>
    <scope>NUCLEOTIDE SEQUENCE [LARGE SCALE GENOMIC DNA]</scope>
    <source>
        <strain evidence="1 2">NIT-T3</strain>
    </source>
</reference>
<dbReference type="NCBIfam" id="TIGR04256">
    <property type="entry name" value="GxxExxY"/>
    <property type="match status" value="1"/>
</dbReference>